<evidence type="ECO:0000313" key="2">
    <source>
        <dbReference type="Proteomes" id="UP000326921"/>
    </source>
</evidence>
<dbReference type="InterPro" id="IPR000944">
    <property type="entry name" value="Tscrpt_reg_Rrf2"/>
</dbReference>
<sequence>MNNTRFATSIHILTLLALKPAEWLSSEFIAGSININPVIVRKEIIALTAAGIIQTKKGKEGGAQLNRPASTIYLSEILEIVSTSDLLGRKNLSTNSKCIIGKQINKKLDVIFERTDYVVKESLGKLSLADFLKQF</sequence>
<dbReference type="InterPro" id="IPR036388">
    <property type="entry name" value="WH-like_DNA-bd_sf"/>
</dbReference>
<dbReference type="PANTHER" id="PTHR33221:SF15">
    <property type="entry name" value="HTH-TYPE TRANSCRIPTIONAL REGULATOR YWGB-RELATED"/>
    <property type="match status" value="1"/>
</dbReference>
<accession>A0A5Q0QJX8</accession>
<dbReference type="SUPFAM" id="SSF46785">
    <property type="entry name" value="Winged helix' DNA-binding domain"/>
    <property type="match status" value="1"/>
</dbReference>
<reference evidence="1 2" key="1">
    <citation type="submission" date="2019-10" db="EMBL/GenBank/DDBJ databases">
        <authorList>
            <person name="Dong K."/>
        </authorList>
    </citation>
    <scope>NUCLEOTIDE SEQUENCE [LARGE SCALE GENOMIC DNA]</scope>
    <source>
        <strain evidence="2">dk4302</strain>
    </source>
</reference>
<dbReference type="KEGG" id="sphe:GFH32_00575"/>
<keyword evidence="2" id="KW-1185">Reference proteome</keyword>
<dbReference type="EMBL" id="CP045652">
    <property type="protein sequence ID" value="QGA28140.1"/>
    <property type="molecule type" value="Genomic_DNA"/>
</dbReference>
<protein>
    <submittedName>
        <fullName evidence="1">Transcriptional regulator</fullName>
    </submittedName>
</protein>
<dbReference type="PANTHER" id="PTHR33221">
    <property type="entry name" value="WINGED HELIX-TURN-HELIX TRANSCRIPTIONAL REGULATOR, RRF2 FAMILY"/>
    <property type="match status" value="1"/>
</dbReference>
<dbReference type="Proteomes" id="UP000326921">
    <property type="component" value="Chromosome"/>
</dbReference>
<dbReference type="PROSITE" id="PS51197">
    <property type="entry name" value="HTH_RRF2_2"/>
    <property type="match status" value="1"/>
</dbReference>
<dbReference type="Pfam" id="PF02082">
    <property type="entry name" value="Rrf2"/>
    <property type="match status" value="1"/>
</dbReference>
<gene>
    <name evidence="1" type="ORF">GFH32_00575</name>
</gene>
<proteinExistence type="predicted"/>
<dbReference type="GO" id="GO:0005829">
    <property type="term" value="C:cytosol"/>
    <property type="evidence" value="ECO:0007669"/>
    <property type="project" value="TreeGrafter"/>
</dbReference>
<name>A0A5Q0QJX8_9SPHI</name>
<dbReference type="GO" id="GO:0003700">
    <property type="term" value="F:DNA-binding transcription factor activity"/>
    <property type="evidence" value="ECO:0007669"/>
    <property type="project" value="TreeGrafter"/>
</dbReference>
<dbReference type="Gene3D" id="1.10.10.10">
    <property type="entry name" value="Winged helix-like DNA-binding domain superfamily/Winged helix DNA-binding domain"/>
    <property type="match status" value="1"/>
</dbReference>
<organism evidence="1 2">
    <name type="scientific">Sphingobacterium zhuxiongii</name>
    <dbReference type="NCBI Taxonomy" id="2662364"/>
    <lineage>
        <taxon>Bacteria</taxon>
        <taxon>Pseudomonadati</taxon>
        <taxon>Bacteroidota</taxon>
        <taxon>Sphingobacteriia</taxon>
        <taxon>Sphingobacteriales</taxon>
        <taxon>Sphingobacteriaceae</taxon>
        <taxon>Sphingobacterium</taxon>
    </lineage>
</organism>
<dbReference type="InterPro" id="IPR036390">
    <property type="entry name" value="WH_DNA-bd_sf"/>
</dbReference>
<dbReference type="AlphaFoldDB" id="A0A5Q0QJX8"/>
<evidence type="ECO:0000313" key="1">
    <source>
        <dbReference type="EMBL" id="QGA28140.1"/>
    </source>
</evidence>